<protein>
    <submittedName>
        <fullName evidence="1">Uncharacterized protein</fullName>
    </submittedName>
</protein>
<reference evidence="1 2" key="1">
    <citation type="submission" date="2024-01" db="EMBL/GenBank/DDBJ databases">
        <authorList>
            <person name="Alioto T."/>
            <person name="Alioto T."/>
            <person name="Gomez Garrido J."/>
        </authorList>
    </citation>
    <scope>NUCLEOTIDE SEQUENCE [LARGE SCALE GENOMIC DNA]</scope>
</reference>
<dbReference type="Proteomes" id="UP001314229">
    <property type="component" value="Unassembled WGS sequence"/>
</dbReference>
<evidence type="ECO:0000313" key="1">
    <source>
        <dbReference type="EMBL" id="CAK6979689.1"/>
    </source>
</evidence>
<evidence type="ECO:0000313" key="2">
    <source>
        <dbReference type="Proteomes" id="UP001314229"/>
    </source>
</evidence>
<dbReference type="EMBL" id="CAWUFR010000603">
    <property type="protein sequence ID" value="CAK6979689.1"/>
    <property type="molecule type" value="Genomic_DNA"/>
</dbReference>
<name>A0AAV1Q8A1_SCOSC</name>
<organism evidence="1 2">
    <name type="scientific">Scomber scombrus</name>
    <name type="common">Atlantic mackerel</name>
    <name type="synonym">Scomber vernalis</name>
    <dbReference type="NCBI Taxonomy" id="13677"/>
    <lineage>
        <taxon>Eukaryota</taxon>
        <taxon>Metazoa</taxon>
        <taxon>Chordata</taxon>
        <taxon>Craniata</taxon>
        <taxon>Vertebrata</taxon>
        <taxon>Euteleostomi</taxon>
        <taxon>Actinopterygii</taxon>
        <taxon>Neopterygii</taxon>
        <taxon>Teleostei</taxon>
        <taxon>Neoteleostei</taxon>
        <taxon>Acanthomorphata</taxon>
        <taxon>Pelagiaria</taxon>
        <taxon>Scombriformes</taxon>
        <taxon>Scombridae</taxon>
        <taxon>Scomber</taxon>
    </lineage>
</organism>
<accession>A0AAV1Q8A1</accession>
<proteinExistence type="predicted"/>
<sequence length="86" mass="9257">MDDDFCCQQLCDALTDMLLTAPTQLSEYYIQQFELFTLQVSVQIPEDPFPSSLPPSTDTSSCSSFSIISGTTSTSSTCGSASCCCE</sequence>
<gene>
    <name evidence="1" type="ORF">FSCOSCO3_A007446</name>
</gene>
<dbReference type="AlphaFoldDB" id="A0AAV1Q8A1"/>
<comment type="caution">
    <text evidence="1">The sequence shown here is derived from an EMBL/GenBank/DDBJ whole genome shotgun (WGS) entry which is preliminary data.</text>
</comment>
<keyword evidence="2" id="KW-1185">Reference proteome</keyword>